<evidence type="ECO:0000313" key="3">
    <source>
        <dbReference type="Proteomes" id="UP000298652"/>
    </source>
</evidence>
<dbReference type="AlphaFoldDB" id="A0A4V6Y8Y5"/>
<protein>
    <submittedName>
        <fullName evidence="2">Uncharacterized protein</fullName>
    </submittedName>
</protein>
<name>A0A4V6Y8Y5_SETVI</name>
<proteinExistence type="predicted"/>
<gene>
    <name evidence="2" type="ORF">SEVIR_2G431850v2</name>
</gene>
<dbReference type="Gramene" id="TKW36306">
    <property type="protein sequence ID" value="TKW36306"/>
    <property type="gene ID" value="SEVIR_2G431850v2"/>
</dbReference>
<organism evidence="2 3">
    <name type="scientific">Setaria viridis</name>
    <name type="common">Green bristlegrass</name>
    <name type="synonym">Setaria italica subsp. viridis</name>
    <dbReference type="NCBI Taxonomy" id="4556"/>
    <lineage>
        <taxon>Eukaryota</taxon>
        <taxon>Viridiplantae</taxon>
        <taxon>Streptophyta</taxon>
        <taxon>Embryophyta</taxon>
        <taxon>Tracheophyta</taxon>
        <taxon>Spermatophyta</taxon>
        <taxon>Magnoliopsida</taxon>
        <taxon>Liliopsida</taxon>
        <taxon>Poales</taxon>
        <taxon>Poaceae</taxon>
        <taxon>PACMAD clade</taxon>
        <taxon>Panicoideae</taxon>
        <taxon>Panicodae</taxon>
        <taxon>Paniceae</taxon>
        <taxon>Cenchrinae</taxon>
        <taxon>Setaria</taxon>
    </lineage>
</organism>
<dbReference type="Proteomes" id="UP000298652">
    <property type="component" value="Chromosome 2"/>
</dbReference>
<reference evidence="2" key="1">
    <citation type="submission" date="2019-03" db="EMBL/GenBank/DDBJ databases">
        <title>WGS assembly of Setaria viridis.</title>
        <authorList>
            <person name="Huang P."/>
            <person name="Jenkins J."/>
            <person name="Grimwood J."/>
            <person name="Barry K."/>
            <person name="Healey A."/>
            <person name="Mamidi S."/>
            <person name="Sreedasyam A."/>
            <person name="Shu S."/>
            <person name="Feldman M."/>
            <person name="Wu J."/>
            <person name="Yu Y."/>
            <person name="Chen C."/>
            <person name="Johnson J."/>
            <person name="Rokhsar D."/>
            <person name="Baxter I."/>
            <person name="Schmutz J."/>
            <person name="Brutnell T."/>
            <person name="Kellogg E."/>
        </authorList>
    </citation>
    <scope>NUCLEOTIDE SEQUENCE [LARGE SCALE GENOMIC DNA]</scope>
</reference>
<keyword evidence="3" id="KW-1185">Reference proteome</keyword>
<evidence type="ECO:0000313" key="2">
    <source>
        <dbReference type="EMBL" id="TKW36306.1"/>
    </source>
</evidence>
<feature type="signal peptide" evidence="1">
    <location>
        <begin position="1"/>
        <end position="16"/>
    </location>
</feature>
<evidence type="ECO:0000256" key="1">
    <source>
        <dbReference type="SAM" id="SignalP"/>
    </source>
</evidence>
<feature type="chain" id="PRO_5020842076" evidence="1">
    <location>
        <begin position="17"/>
        <end position="102"/>
    </location>
</feature>
<keyword evidence="1" id="KW-0732">Signal</keyword>
<dbReference type="EMBL" id="CM016553">
    <property type="protein sequence ID" value="TKW36306.1"/>
    <property type="molecule type" value="Genomic_DNA"/>
</dbReference>
<accession>A0A4V6Y8Y5</accession>
<sequence length="102" mass="10789">MSLILFLFTIPSPSASHHPTPEALISPAWLPEPKGHCKLGTWDGLAGLLGGGKGGSRRKHLSVDACGKGRRPLRLETEAPRAEAYLVGITRPPMARGATRAA</sequence>